<protein>
    <submittedName>
        <fullName evidence="1">Helix-turn-helix domain-containing protein</fullName>
    </submittedName>
</protein>
<dbReference type="RefSeq" id="WP_394316985.1">
    <property type="nucleotide sequence ID" value="NZ_JBHMQV010000001.1"/>
</dbReference>
<proteinExistence type="predicted"/>
<reference evidence="1 2" key="1">
    <citation type="submission" date="2024-09" db="EMBL/GenBank/DDBJ databases">
        <authorList>
            <person name="Sun Q."/>
            <person name="Mori K."/>
        </authorList>
    </citation>
    <scope>NUCLEOTIDE SEQUENCE [LARGE SCALE GENOMIC DNA]</scope>
    <source>
        <strain evidence="1 2">JCM 4557</strain>
    </source>
</reference>
<dbReference type="Proteomes" id="UP001589887">
    <property type="component" value="Unassembled WGS sequence"/>
</dbReference>
<name>A0ABV6T9B2_9ACTN</name>
<evidence type="ECO:0000313" key="1">
    <source>
        <dbReference type="EMBL" id="MFC0842346.1"/>
    </source>
</evidence>
<dbReference type="Pfam" id="PF13560">
    <property type="entry name" value="HTH_31"/>
    <property type="match status" value="1"/>
</dbReference>
<gene>
    <name evidence="1" type="ORF">ACFH04_01140</name>
</gene>
<sequence length="63" mass="6874">MSFLQRRTGKPLRQTATETGISPSHLSRLCAGTRRPSWPVAKNLVAACDGNLHEVRPLCRGAC</sequence>
<dbReference type="CDD" id="cd00093">
    <property type="entry name" value="HTH_XRE"/>
    <property type="match status" value="1"/>
</dbReference>
<dbReference type="Gene3D" id="1.10.260.40">
    <property type="entry name" value="lambda repressor-like DNA-binding domains"/>
    <property type="match status" value="1"/>
</dbReference>
<dbReference type="SUPFAM" id="SSF47413">
    <property type="entry name" value="lambda repressor-like DNA-binding domains"/>
    <property type="match status" value="1"/>
</dbReference>
<organism evidence="1 2">
    <name type="scientific">Streptomyces noboritoensis</name>
    <dbReference type="NCBI Taxonomy" id="67337"/>
    <lineage>
        <taxon>Bacteria</taxon>
        <taxon>Bacillati</taxon>
        <taxon>Actinomycetota</taxon>
        <taxon>Actinomycetes</taxon>
        <taxon>Kitasatosporales</taxon>
        <taxon>Streptomycetaceae</taxon>
        <taxon>Streptomyces</taxon>
    </lineage>
</organism>
<keyword evidence="2" id="KW-1185">Reference proteome</keyword>
<accession>A0ABV6T9B2</accession>
<evidence type="ECO:0000313" key="2">
    <source>
        <dbReference type="Proteomes" id="UP001589887"/>
    </source>
</evidence>
<dbReference type="InterPro" id="IPR010982">
    <property type="entry name" value="Lambda_DNA-bd_dom_sf"/>
</dbReference>
<comment type="caution">
    <text evidence="1">The sequence shown here is derived from an EMBL/GenBank/DDBJ whole genome shotgun (WGS) entry which is preliminary data.</text>
</comment>
<dbReference type="InterPro" id="IPR001387">
    <property type="entry name" value="Cro/C1-type_HTH"/>
</dbReference>
<dbReference type="EMBL" id="JBHMQV010000001">
    <property type="protein sequence ID" value="MFC0842346.1"/>
    <property type="molecule type" value="Genomic_DNA"/>
</dbReference>